<feature type="transmembrane region" description="Helical" evidence="1">
    <location>
        <begin position="85"/>
        <end position="105"/>
    </location>
</feature>
<evidence type="ECO:0000313" key="3">
    <source>
        <dbReference type="Proteomes" id="UP001174908"/>
    </source>
</evidence>
<evidence type="ECO:0000256" key="1">
    <source>
        <dbReference type="SAM" id="Phobius"/>
    </source>
</evidence>
<feature type="transmembrane region" description="Helical" evidence="1">
    <location>
        <begin position="158"/>
        <end position="177"/>
    </location>
</feature>
<feature type="transmembrane region" description="Helical" evidence="1">
    <location>
        <begin position="126"/>
        <end position="152"/>
    </location>
</feature>
<accession>A0ABT7NCJ9</accession>
<sequence>MSHWRLAMWLAGGAAYAGLSHWMMLYHAAAPWALAALFAPLWLALVGLAASRFGRLGALATLLLGAFCIYEITRGEAGNPNRLYVMQHVGINIVLCAWFASTLRAGRLSLIGEFAQRIHPLTSDHVTYTAKVTGMWALYFAAMAAASVLTYLTLPFQAWSLLANVLTPLFIVALFLGEHFARYRLHPEFERSRLVDVVRVAMGRGRAQ</sequence>
<keyword evidence="1" id="KW-1133">Transmembrane helix</keyword>
<gene>
    <name evidence="2" type="ORF">QTH91_13865</name>
</gene>
<evidence type="ECO:0000313" key="2">
    <source>
        <dbReference type="EMBL" id="MDM0045575.1"/>
    </source>
</evidence>
<evidence type="ECO:0008006" key="4">
    <source>
        <dbReference type="Google" id="ProtNLM"/>
    </source>
</evidence>
<organism evidence="2 3">
    <name type="scientific">Variovorax dokdonensis</name>
    <dbReference type="NCBI Taxonomy" id="344883"/>
    <lineage>
        <taxon>Bacteria</taxon>
        <taxon>Pseudomonadati</taxon>
        <taxon>Pseudomonadota</taxon>
        <taxon>Betaproteobacteria</taxon>
        <taxon>Burkholderiales</taxon>
        <taxon>Comamonadaceae</taxon>
        <taxon>Variovorax</taxon>
    </lineage>
</organism>
<proteinExistence type="predicted"/>
<comment type="caution">
    <text evidence="2">The sequence shown here is derived from an EMBL/GenBank/DDBJ whole genome shotgun (WGS) entry which is preliminary data.</text>
</comment>
<feature type="transmembrane region" description="Helical" evidence="1">
    <location>
        <begin position="7"/>
        <end position="24"/>
    </location>
</feature>
<keyword evidence="3" id="KW-1185">Reference proteome</keyword>
<dbReference type="RefSeq" id="WP_286660701.1">
    <property type="nucleotide sequence ID" value="NZ_JASZYV010000003.1"/>
</dbReference>
<feature type="transmembrane region" description="Helical" evidence="1">
    <location>
        <begin position="56"/>
        <end position="73"/>
    </location>
</feature>
<reference evidence="2" key="1">
    <citation type="submission" date="2023-06" db="EMBL/GenBank/DDBJ databases">
        <authorList>
            <person name="Jiang Y."/>
            <person name="Liu Q."/>
        </authorList>
    </citation>
    <scope>NUCLEOTIDE SEQUENCE</scope>
    <source>
        <strain evidence="2">CGMCC 1.12089</strain>
    </source>
</reference>
<dbReference type="Proteomes" id="UP001174908">
    <property type="component" value="Unassembled WGS sequence"/>
</dbReference>
<keyword evidence="1" id="KW-0472">Membrane</keyword>
<keyword evidence="1" id="KW-0812">Transmembrane</keyword>
<name>A0ABT7NCJ9_9BURK</name>
<feature type="transmembrane region" description="Helical" evidence="1">
    <location>
        <begin position="30"/>
        <end position="49"/>
    </location>
</feature>
<dbReference type="EMBL" id="JASZYV010000003">
    <property type="protein sequence ID" value="MDM0045575.1"/>
    <property type="molecule type" value="Genomic_DNA"/>
</dbReference>
<protein>
    <recommendedName>
        <fullName evidence="4">Transmembrane protein</fullName>
    </recommendedName>
</protein>